<dbReference type="RefSeq" id="WP_020976289.1">
    <property type="nucleotide sequence ID" value="NC_022198.1"/>
</dbReference>
<dbReference type="Proteomes" id="UP000016943">
    <property type="component" value="Chromosome"/>
</dbReference>
<name>U3GZC2_9CORY</name>
<dbReference type="GeneID" id="78250715"/>
<dbReference type="HOGENOM" id="CLU_210189_0_1_11"/>
<dbReference type="InterPro" id="IPR031596">
    <property type="entry name" value="MaAIMP_sms"/>
</dbReference>
<dbReference type="AlphaFoldDB" id="U3GZC2"/>
<gene>
    <name evidence="1" type="ORF">CARG_04995</name>
</gene>
<proteinExistence type="predicted"/>
<keyword evidence="2" id="KW-1185">Reference proteome</keyword>
<reference evidence="1 2" key="1">
    <citation type="journal article" date="2013" name="Genome Announc.">
        <title>Whole-Genome Sequence of the Clinical Strain Corynebacterium argentoratense DSM 44202, Isolated from a Human Throat Specimen.</title>
        <authorList>
            <person name="Bomholt C."/>
            <person name="Glaub A."/>
            <person name="Gravermann K."/>
            <person name="Albersmeier A."/>
            <person name="Brinkrolf K."/>
            <person name="Ruckert C."/>
            <person name="Tauch A."/>
        </authorList>
    </citation>
    <scope>NUCLEOTIDE SEQUENCE [LARGE SCALE GENOMIC DNA]</scope>
    <source>
        <strain evidence="1">DSM 44202</strain>
    </source>
</reference>
<dbReference type="KEGG" id="caz:CARG_04995"/>
<protein>
    <submittedName>
        <fullName evidence="1">Uncharacterized protein</fullName>
    </submittedName>
</protein>
<accession>U3GZC2</accession>
<dbReference type="EMBL" id="CP006365">
    <property type="protein sequence ID" value="AGU15137.1"/>
    <property type="molecule type" value="Genomic_DNA"/>
</dbReference>
<organism evidence="1 2">
    <name type="scientific">Corynebacterium argentoratense DSM 44202</name>
    <dbReference type="NCBI Taxonomy" id="1348662"/>
    <lineage>
        <taxon>Bacteria</taxon>
        <taxon>Bacillati</taxon>
        <taxon>Actinomycetota</taxon>
        <taxon>Actinomycetes</taxon>
        <taxon>Mycobacteriales</taxon>
        <taxon>Corynebacteriaceae</taxon>
        <taxon>Corynebacterium</taxon>
    </lineage>
</organism>
<sequence length="51" mass="5457">MSTTALVMMLVYLAVVWGLLAVAAYHLGKTKDDSCGTLGSQDLDALPQYQP</sequence>
<evidence type="ECO:0000313" key="1">
    <source>
        <dbReference type="EMBL" id="AGU15137.1"/>
    </source>
</evidence>
<dbReference type="Pfam" id="PF16951">
    <property type="entry name" value="MaAIMP_sms"/>
    <property type="match status" value="1"/>
</dbReference>
<dbReference type="NCBIfam" id="NF033493">
    <property type="entry name" value="MetS_like_NSS"/>
    <property type="match status" value="1"/>
</dbReference>
<dbReference type="STRING" id="1348662.CARG_04995"/>
<evidence type="ECO:0000313" key="2">
    <source>
        <dbReference type="Proteomes" id="UP000016943"/>
    </source>
</evidence>